<name>A0A512E4P2_9PROT</name>
<dbReference type="Proteomes" id="UP000321523">
    <property type="component" value="Unassembled WGS sequence"/>
</dbReference>
<reference evidence="1 2" key="1">
    <citation type="submission" date="2019-07" db="EMBL/GenBank/DDBJ databases">
        <title>Whole genome shotgun sequence of Skermanella aerolata NBRC 106429.</title>
        <authorList>
            <person name="Hosoyama A."/>
            <person name="Uohara A."/>
            <person name="Ohji S."/>
            <person name="Ichikawa N."/>
        </authorList>
    </citation>
    <scope>NUCLEOTIDE SEQUENCE [LARGE SCALE GENOMIC DNA]</scope>
    <source>
        <strain evidence="1 2">NBRC 106429</strain>
    </source>
</reference>
<dbReference type="EMBL" id="BJYZ01000086">
    <property type="protein sequence ID" value="GEO43450.1"/>
    <property type="molecule type" value="Genomic_DNA"/>
</dbReference>
<dbReference type="AlphaFoldDB" id="A0A512E4P2"/>
<comment type="caution">
    <text evidence="1">The sequence shown here is derived from an EMBL/GenBank/DDBJ whole genome shotgun (WGS) entry which is preliminary data.</text>
</comment>
<sequence>MIDLDDLKQRRDRVADHGRALRERLGEIQRQHREREQEIRLLEGLEGFCASICDALKEPSFDTKQKILRLVVDRILVEDDRLVIKHIVPVVPFRLRPGSPSPP</sequence>
<organism evidence="1 2">
    <name type="scientific">Skermanella aerolata</name>
    <dbReference type="NCBI Taxonomy" id="393310"/>
    <lineage>
        <taxon>Bacteria</taxon>
        <taxon>Pseudomonadati</taxon>
        <taxon>Pseudomonadota</taxon>
        <taxon>Alphaproteobacteria</taxon>
        <taxon>Rhodospirillales</taxon>
        <taxon>Azospirillaceae</taxon>
        <taxon>Skermanella</taxon>
    </lineage>
</organism>
<evidence type="ECO:0000313" key="1">
    <source>
        <dbReference type="EMBL" id="GEO43450.1"/>
    </source>
</evidence>
<evidence type="ECO:0000313" key="2">
    <source>
        <dbReference type="Proteomes" id="UP000321523"/>
    </source>
</evidence>
<keyword evidence="2" id="KW-1185">Reference proteome</keyword>
<accession>A0A512E4P2</accession>
<gene>
    <name evidence="1" type="ORF">SAE02_75980</name>
</gene>
<protein>
    <submittedName>
        <fullName evidence="1">Uncharacterized protein</fullName>
    </submittedName>
</protein>
<proteinExistence type="predicted"/>